<dbReference type="Pfam" id="PF19037">
    <property type="entry name" value="Fuz_longin_2"/>
    <property type="match status" value="1"/>
</dbReference>
<dbReference type="Pfam" id="PF19038">
    <property type="entry name" value="Fuz_longin_3"/>
    <property type="match status" value="1"/>
</dbReference>
<evidence type="ECO:0000259" key="5">
    <source>
        <dbReference type="Pfam" id="PF19038"/>
    </source>
</evidence>
<evidence type="ECO:0000256" key="1">
    <source>
        <dbReference type="RuleBase" id="RU367048"/>
    </source>
</evidence>
<dbReference type="InterPro" id="IPR004353">
    <property type="entry name" value="Mon1"/>
</dbReference>
<evidence type="ECO:0000256" key="2">
    <source>
        <dbReference type="SAM" id="MobiDB-lite"/>
    </source>
</evidence>
<proteinExistence type="inferred from homology"/>
<dbReference type="PANTHER" id="PTHR13027">
    <property type="entry name" value="SAND PROTEIN-RELATED"/>
    <property type="match status" value="1"/>
</dbReference>
<dbReference type="Proteomes" id="UP000594638">
    <property type="component" value="Unassembled WGS sequence"/>
</dbReference>
<dbReference type="OrthoDB" id="272411at2759"/>
<name>A0A8S0S0L1_OLEEU</name>
<gene>
    <name evidence="6" type="ORF">OLEA9_A102400</name>
</gene>
<dbReference type="InterPro" id="IPR043972">
    <property type="entry name" value="FUZ/MON1/HPS1_longin_1"/>
</dbReference>
<feature type="region of interest" description="Disordered" evidence="2">
    <location>
        <begin position="1"/>
        <end position="68"/>
    </location>
</feature>
<dbReference type="GO" id="GO:0006623">
    <property type="term" value="P:protein targeting to vacuole"/>
    <property type="evidence" value="ECO:0007669"/>
    <property type="project" value="UniProtKB-UniRule"/>
</dbReference>
<keyword evidence="7" id="KW-1185">Reference proteome</keyword>
<evidence type="ECO:0000313" key="7">
    <source>
        <dbReference type="Proteomes" id="UP000594638"/>
    </source>
</evidence>
<dbReference type="AlphaFoldDB" id="A0A8S0S0L1"/>
<feature type="compositionally biased region" description="Polar residues" evidence="2">
    <location>
        <begin position="15"/>
        <end position="30"/>
    </location>
</feature>
<accession>A0A8S0S0L1</accession>
<feature type="compositionally biased region" description="Low complexity" evidence="2">
    <location>
        <begin position="1"/>
        <end position="11"/>
    </location>
</feature>
<dbReference type="PRINTS" id="PR01546">
    <property type="entry name" value="YEAST73DUF"/>
</dbReference>
<protein>
    <recommendedName>
        <fullName evidence="1">Vacuolar fusion protein MON1 homolog</fullName>
    </recommendedName>
</protein>
<feature type="domain" description="FUZ/MON1/HPS1 second Longin" evidence="4">
    <location>
        <begin position="343"/>
        <end position="436"/>
    </location>
</feature>
<reference evidence="6 7" key="1">
    <citation type="submission" date="2019-12" db="EMBL/GenBank/DDBJ databases">
        <authorList>
            <person name="Alioto T."/>
            <person name="Alioto T."/>
            <person name="Gomez Garrido J."/>
        </authorList>
    </citation>
    <scope>NUCLEOTIDE SEQUENCE [LARGE SCALE GENOMIC DNA]</scope>
</reference>
<feature type="compositionally biased region" description="Acidic residues" evidence="2">
    <location>
        <begin position="51"/>
        <end position="61"/>
    </location>
</feature>
<comment type="caution">
    <text evidence="6">The sequence shown here is derived from an EMBL/GenBank/DDBJ whole genome shotgun (WGS) entry which is preliminary data.</text>
</comment>
<feature type="domain" description="FUZ/MON1/HPS1 first Longin" evidence="3">
    <location>
        <begin position="183"/>
        <end position="304"/>
    </location>
</feature>
<organism evidence="6 7">
    <name type="scientific">Olea europaea subsp. europaea</name>
    <dbReference type="NCBI Taxonomy" id="158383"/>
    <lineage>
        <taxon>Eukaryota</taxon>
        <taxon>Viridiplantae</taxon>
        <taxon>Streptophyta</taxon>
        <taxon>Embryophyta</taxon>
        <taxon>Tracheophyta</taxon>
        <taxon>Spermatophyta</taxon>
        <taxon>Magnoliopsida</taxon>
        <taxon>eudicotyledons</taxon>
        <taxon>Gunneridae</taxon>
        <taxon>Pentapetalae</taxon>
        <taxon>asterids</taxon>
        <taxon>lamiids</taxon>
        <taxon>Lamiales</taxon>
        <taxon>Oleaceae</taxon>
        <taxon>Oleeae</taxon>
        <taxon>Olea</taxon>
    </lineage>
</organism>
<dbReference type="EMBL" id="CACTIH010003793">
    <property type="protein sequence ID" value="CAA2985137.1"/>
    <property type="molecule type" value="Genomic_DNA"/>
</dbReference>
<evidence type="ECO:0000313" key="6">
    <source>
        <dbReference type="EMBL" id="CAA2985137.1"/>
    </source>
</evidence>
<evidence type="ECO:0000259" key="3">
    <source>
        <dbReference type="Pfam" id="PF19036"/>
    </source>
</evidence>
<feature type="domain" description="FUZ/MON1/HPS1 third Longin" evidence="5">
    <location>
        <begin position="504"/>
        <end position="604"/>
    </location>
</feature>
<dbReference type="InterPro" id="IPR043970">
    <property type="entry name" value="FUZ/MON1/HPS1_longin_3"/>
</dbReference>
<comment type="similarity">
    <text evidence="1">Belongs to the MON1/SAND family.</text>
</comment>
<evidence type="ECO:0000259" key="4">
    <source>
        <dbReference type="Pfam" id="PF19037"/>
    </source>
</evidence>
<dbReference type="Gramene" id="OE9A102400T1">
    <property type="protein sequence ID" value="OE9A102400C1"/>
    <property type="gene ID" value="OE9A102400"/>
</dbReference>
<dbReference type="InterPro" id="IPR043971">
    <property type="entry name" value="FUZ/MON1/HPS1_longin_2"/>
</dbReference>
<comment type="function">
    <text evidence="1">Plays an important role in membrane trafficking through the secretory apparatus.</text>
</comment>
<feature type="region of interest" description="Disordered" evidence="2">
    <location>
        <begin position="116"/>
        <end position="140"/>
    </location>
</feature>
<dbReference type="GO" id="GO:0016192">
    <property type="term" value="P:vesicle-mediated transport"/>
    <property type="evidence" value="ECO:0007669"/>
    <property type="project" value="InterPro"/>
</dbReference>
<sequence>MASDSNSSSFDSEVHSPNSNQDLNPDSIDQSLDAIENRLVSISMSSHPEMEPFDQEEEQPEPMEQLTTTIGLMNGEIGEEVVVDEIKEEEQAKSSLKAEASKVIEASSVWRNNSVEEAMSPSSSGYAGEGGSSGDAASVGDEIKDDDAEVRSYGVLRSQEQWTRGKRNLDEDDASISWRKRKKHFFILSHSGKPIYSRYGDEHKLAGFSATLQAIISFVENGGDRVKFVRAGKHQVVFLVKGPIYLVCISCTEEPYESLRGQLELLYGQMILILTKSINRYFEKSPRFDMTHLLGGTDVVFSSLIHSFSWNPATFLHAYTCLPLAHATRQAAGLILQDIADSGVLFAILMCRHKVISLFSAQKASVHPDDVLLLSNFVMSTESFRTSESFSPICLPRYNPMAFLYAYVHYFDVDTYLLLLTTSSDAFFHLKDCRIRIESVLLKSNVLSEVQRSMLDGGLHVEDLSMEPASIMGTMSSHIGQSGPTADSLGRMREALVGTGGPAGLWHFIYRSINLDQYVSSEFSSPINSLRQQKILYRAYQKLFSSMHDQGNGPHKTQFRRDENYVLLCWVTEEFELYAAFDPLAEKGLAIKTCNRICRWVKAVENDIFLFGGSPFSW</sequence>
<dbReference type="PANTHER" id="PTHR13027:SF7">
    <property type="entry name" value="VACUOLAR FUSION PROTEIN MON1 HOMOLOG"/>
    <property type="match status" value="1"/>
</dbReference>
<dbReference type="Pfam" id="PF19036">
    <property type="entry name" value="Fuz_longin_1"/>
    <property type="match status" value="1"/>
</dbReference>